<dbReference type="Pfam" id="PF04883">
    <property type="entry name" value="HK97-gp10_like"/>
    <property type="match status" value="1"/>
</dbReference>
<sequence>MAKVTIKIEGLKELDQALGELPRATGKNVLRRVIREAAEPMARAARAKAPWDEGHLRESIDVSTRLSRRQAGIHRRMFNSDRASVEMFVGPGTHPQGHLREFGSDGHPPHPFMRPAWDAEKRPTLDRIANSLWMEIDKAAKRLARKAARQAAKG</sequence>
<dbReference type="Proteomes" id="UP000249453">
    <property type="component" value="Unassembled WGS sequence"/>
</dbReference>
<evidence type="ECO:0000313" key="2">
    <source>
        <dbReference type="Proteomes" id="UP000249453"/>
    </source>
</evidence>
<dbReference type="AlphaFoldDB" id="A0A364JTJ6"/>
<reference evidence="1 2" key="1">
    <citation type="submission" date="2018-06" db="EMBL/GenBank/DDBJ databases">
        <title>Genomic Encyclopedia of Type Strains, Phase IV (KMG-IV): sequencing the most valuable type-strain genomes for metagenomic binning, comparative biology and taxonomic classification.</title>
        <authorList>
            <person name="Goeker M."/>
        </authorList>
    </citation>
    <scope>NUCLEOTIDE SEQUENCE [LARGE SCALE GENOMIC DNA]</scope>
    <source>
        <strain evidence="1 2">DSM 26720</strain>
    </source>
</reference>
<proteinExistence type="predicted"/>
<accession>A0A364JTJ6</accession>
<keyword evidence="2" id="KW-1185">Reference proteome</keyword>
<comment type="caution">
    <text evidence="1">The sequence shown here is derived from an EMBL/GenBank/DDBJ whole genome shotgun (WGS) entry which is preliminary data.</text>
</comment>
<dbReference type="InterPro" id="IPR010064">
    <property type="entry name" value="HK97-gp10_tail"/>
</dbReference>
<name>A0A364JTJ6_9HYPH</name>
<dbReference type="RefSeq" id="WP_111575902.1">
    <property type="nucleotide sequence ID" value="NZ_JBHEEY010000011.1"/>
</dbReference>
<organism evidence="1 2">
    <name type="scientific">Falsochrobactrum ovis</name>
    <dbReference type="NCBI Taxonomy" id="1293442"/>
    <lineage>
        <taxon>Bacteria</taxon>
        <taxon>Pseudomonadati</taxon>
        <taxon>Pseudomonadota</taxon>
        <taxon>Alphaproteobacteria</taxon>
        <taxon>Hyphomicrobiales</taxon>
        <taxon>Brucellaceae</taxon>
        <taxon>Falsochrobactrum</taxon>
    </lineage>
</organism>
<dbReference type="EMBL" id="QLMK01000011">
    <property type="protein sequence ID" value="RAK27104.1"/>
    <property type="molecule type" value="Genomic_DNA"/>
</dbReference>
<protein>
    <submittedName>
        <fullName evidence="1">HK97 gp10 family phage protein</fullName>
    </submittedName>
</protein>
<gene>
    <name evidence="1" type="ORF">C7374_11198</name>
</gene>
<evidence type="ECO:0000313" key="1">
    <source>
        <dbReference type="EMBL" id="RAK27104.1"/>
    </source>
</evidence>
<dbReference type="NCBIfam" id="TIGR01725">
    <property type="entry name" value="phge_HK97_gp10"/>
    <property type="match status" value="1"/>
</dbReference>
<dbReference type="OrthoDB" id="7585428at2"/>